<sequence length="207" mass="23572">MEIIVLKEVITTVDFAAKKHRDQRRKDKHSSPYINHPIGVALNVINVGQYYDVATVQAALLHDTVEDTDCTEEEIRKEFGSEVASIVMDVTDDKSLSKVDRKKFQVSHAPHIQDKSKIVKMADKLYNLSDIIKNAPPSWSLLTIQGYFVWGKKVCDGLRGVNASLEEALDQLFQSNVIFKGEEYPVVPCKTIEEEDQLLETYYQNLR</sequence>
<dbReference type="OrthoDB" id="430679at2759"/>
<dbReference type="Gene3D" id="1.10.3210.10">
    <property type="entry name" value="Hypothetical protein af1432"/>
    <property type="match status" value="1"/>
</dbReference>
<comment type="similarity">
    <text evidence="7">Belongs to the MESH1 family.</text>
</comment>
<accession>F4PQ84</accession>
<dbReference type="PANTHER" id="PTHR46246:SF1">
    <property type="entry name" value="GUANOSINE-3',5'-BIS(DIPHOSPHATE) 3'-PYROPHOSPHOHYDROLASE MESH1"/>
    <property type="match status" value="1"/>
</dbReference>
<dbReference type="AlphaFoldDB" id="F4PQ84"/>
<evidence type="ECO:0000256" key="3">
    <source>
        <dbReference type="ARBA" id="ARBA00022801"/>
    </source>
</evidence>
<evidence type="ECO:0000256" key="10">
    <source>
        <dbReference type="ARBA" id="ARBA00041770"/>
    </source>
</evidence>
<dbReference type="STRING" id="1054147.F4PQ84"/>
<evidence type="ECO:0000256" key="11">
    <source>
        <dbReference type="ARBA" id="ARBA00047968"/>
    </source>
</evidence>
<name>F4PQ84_CACFS</name>
<dbReference type="Proteomes" id="UP000007797">
    <property type="component" value="Unassembled WGS sequence"/>
</dbReference>
<dbReference type="InterPro" id="IPR003607">
    <property type="entry name" value="HD/PDEase_dom"/>
</dbReference>
<evidence type="ECO:0000256" key="7">
    <source>
        <dbReference type="ARBA" id="ARBA00038354"/>
    </source>
</evidence>
<dbReference type="GO" id="GO:0046872">
    <property type="term" value="F:metal ion binding"/>
    <property type="evidence" value="ECO:0007669"/>
    <property type="project" value="UniProtKB-KW"/>
</dbReference>
<dbReference type="FunFam" id="1.10.3210.10:FF:000012">
    <property type="entry name" value="HD domain containing 3"/>
    <property type="match status" value="1"/>
</dbReference>
<dbReference type="InterPro" id="IPR052194">
    <property type="entry name" value="MESH1"/>
</dbReference>
<evidence type="ECO:0000256" key="1">
    <source>
        <dbReference type="ARBA" id="ARBA00001936"/>
    </source>
</evidence>
<evidence type="ECO:0000313" key="13">
    <source>
        <dbReference type="Proteomes" id="UP000007797"/>
    </source>
</evidence>
<dbReference type="OMA" id="YITHPIG"/>
<keyword evidence="13" id="KW-1185">Reference proteome</keyword>
<evidence type="ECO:0000256" key="6">
    <source>
        <dbReference type="ARBA" id="ARBA00037781"/>
    </source>
</evidence>
<dbReference type="CDD" id="cd00077">
    <property type="entry name" value="HDc"/>
    <property type="match status" value="1"/>
</dbReference>
<dbReference type="SUPFAM" id="SSF109604">
    <property type="entry name" value="HD-domain/PDEase-like"/>
    <property type="match status" value="1"/>
</dbReference>
<evidence type="ECO:0000256" key="4">
    <source>
        <dbReference type="ARBA" id="ARBA00023211"/>
    </source>
</evidence>
<dbReference type="EMBL" id="GL883009">
    <property type="protein sequence ID" value="EGG22547.1"/>
    <property type="molecule type" value="Genomic_DNA"/>
</dbReference>
<proteinExistence type="inferred from homology"/>
<protein>
    <recommendedName>
        <fullName evidence="8">Guanosine-3',5'-bis(diphosphate) 3'-pyrophosphohydrolase MESH1</fullName>
        <ecNumber evidence="5">3.1.7.2</ecNumber>
    </recommendedName>
    <alternativeName>
        <fullName evidence="9">Metazoan SpoT homolog 1</fullName>
    </alternativeName>
    <alternativeName>
        <fullName evidence="10">Penta-phosphate guanosine-3'-pyrophosphohydrolase</fullName>
    </alternativeName>
</protein>
<comment type="catalytic activity">
    <reaction evidence="11">
        <text>guanosine 3',5'-bis(diphosphate) + H2O = GDP + diphosphate + H(+)</text>
        <dbReference type="Rhea" id="RHEA:14253"/>
        <dbReference type="ChEBI" id="CHEBI:15377"/>
        <dbReference type="ChEBI" id="CHEBI:15378"/>
        <dbReference type="ChEBI" id="CHEBI:33019"/>
        <dbReference type="ChEBI" id="CHEBI:58189"/>
        <dbReference type="ChEBI" id="CHEBI:77828"/>
        <dbReference type="EC" id="3.1.7.2"/>
    </reaction>
</comment>
<evidence type="ECO:0000313" key="12">
    <source>
        <dbReference type="EMBL" id="EGG22547.1"/>
    </source>
</evidence>
<keyword evidence="4" id="KW-0464">Manganese</keyword>
<evidence type="ECO:0000256" key="9">
    <source>
        <dbReference type="ARBA" id="ARBA00041464"/>
    </source>
</evidence>
<dbReference type="GO" id="GO:0008893">
    <property type="term" value="F:guanosine-3',5'-bis(diphosphate) 3'-diphosphatase activity"/>
    <property type="evidence" value="ECO:0007669"/>
    <property type="project" value="UniProtKB-EC"/>
</dbReference>
<dbReference type="PANTHER" id="PTHR46246">
    <property type="entry name" value="GUANOSINE-3',5'-BIS(DIPHOSPHATE) 3'-PYROPHOSPHOHYDROLASE MESH1"/>
    <property type="match status" value="1"/>
</dbReference>
<evidence type="ECO:0000256" key="8">
    <source>
        <dbReference type="ARBA" id="ARBA00040793"/>
    </source>
</evidence>
<reference evidence="13" key="1">
    <citation type="journal article" date="2011" name="Genome Res.">
        <title>Phylogeny-wide analysis of social amoeba genomes highlights ancient origins for complex intercellular communication.</title>
        <authorList>
            <person name="Heidel A.J."/>
            <person name="Lawal H.M."/>
            <person name="Felder M."/>
            <person name="Schilde C."/>
            <person name="Helps N.R."/>
            <person name="Tunggal B."/>
            <person name="Rivero F."/>
            <person name="John U."/>
            <person name="Schleicher M."/>
            <person name="Eichinger L."/>
            <person name="Platzer M."/>
            <person name="Noegel A.A."/>
            <person name="Schaap P."/>
            <person name="Gloeckner G."/>
        </authorList>
    </citation>
    <scope>NUCLEOTIDE SEQUENCE [LARGE SCALE GENOMIC DNA]</scope>
    <source>
        <strain evidence="13">SH3</strain>
    </source>
</reference>
<comment type="function">
    <text evidence="6">ppGpp hydrolyzing enzyme involved in starvation response.</text>
</comment>
<dbReference type="EC" id="3.1.7.2" evidence="5"/>
<dbReference type="Pfam" id="PF13328">
    <property type="entry name" value="HD_4"/>
    <property type="match status" value="1"/>
</dbReference>
<evidence type="ECO:0000256" key="5">
    <source>
        <dbReference type="ARBA" id="ARBA00024387"/>
    </source>
</evidence>
<dbReference type="KEGG" id="dfa:DFA_04677"/>
<gene>
    <name evidence="12" type="primary">spoT</name>
    <name evidence="12" type="ORF">DFA_04677</name>
</gene>
<dbReference type="RefSeq" id="XP_004360398.1">
    <property type="nucleotide sequence ID" value="XM_004360341.1"/>
</dbReference>
<keyword evidence="3" id="KW-0378">Hydrolase</keyword>
<comment type="cofactor">
    <cofactor evidence="1">
        <name>Mn(2+)</name>
        <dbReference type="ChEBI" id="CHEBI:29035"/>
    </cofactor>
</comment>
<keyword evidence="2" id="KW-0479">Metal-binding</keyword>
<organism evidence="12 13">
    <name type="scientific">Cavenderia fasciculata</name>
    <name type="common">Slime mold</name>
    <name type="synonym">Dictyostelium fasciculatum</name>
    <dbReference type="NCBI Taxonomy" id="261658"/>
    <lineage>
        <taxon>Eukaryota</taxon>
        <taxon>Amoebozoa</taxon>
        <taxon>Evosea</taxon>
        <taxon>Eumycetozoa</taxon>
        <taxon>Dictyostelia</taxon>
        <taxon>Acytosteliales</taxon>
        <taxon>Cavenderiaceae</taxon>
        <taxon>Cavenderia</taxon>
    </lineage>
</organism>
<dbReference type="GeneID" id="14874687"/>
<evidence type="ECO:0000256" key="2">
    <source>
        <dbReference type="ARBA" id="ARBA00022723"/>
    </source>
</evidence>